<name>W4LQS1_ENTF1</name>
<protein>
    <submittedName>
        <fullName evidence="1">Uncharacterized protein</fullName>
    </submittedName>
</protein>
<evidence type="ECO:0000313" key="2">
    <source>
        <dbReference type="Proteomes" id="UP000019141"/>
    </source>
</evidence>
<accession>W4LQS1</accession>
<dbReference type="EMBL" id="AZHW01000355">
    <property type="protein sequence ID" value="ETX00298.1"/>
    <property type="molecule type" value="Genomic_DNA"/>
</dbReference>
<organism evidence="1 2">
    <name type="scientific">Entotheonella factor</name>
    <dbReference type="NCBI Taxonomy" id="1429438"/>
    <lineage>
        <taxon>Bacteria</taxon>
        <taxon>Pseudomonadati</taxon>
        <taxon>Nitrospinota/Tectimicrobiota group</taxon>
        <taxon>Candidatus Tectimicrobiota</taxon>
        <taxon>Candidatus Entotheonellia</taxon>
        <taxon>Candidatus Entotheonellales</taxon>
        <taxon>Candidatus Entotheonellaceae</taxon>
        <taxon>Candidatus Entotheonella</taxon>
    </lineage>
</organism>
<comment type="caution">
    <text evidence="1">The sequence shown here is derived from an EMBL/GenBank/DDBJ whole genome shotgun (WGS) entry which is preliminary data.</text>
</comment>
<gene>
    <name evidence="1" type="ORF">ETSY1_11755</name>
</gene>
<dbReference type="Proteomes" id="UP000019141">
    <property type="component" value="Unassembled WGS sequence"/>
</dbReference>
<reference evidence="1 2" key="1">
    <citation type="journal article" date="2014" name="Nature">
        <title>An environmental bacterial taxon with a large and distinct metabolic repertoire.</title>
        <authorList>
            <person name="Wilson M.C."/>
            <person name="Mori T."/>
            <person name="Ruckert C."/>
            <person name="Uria A.R."/>
            <person name="Helf M.J."/>
            <person name="Takada K."/>
            <person name="Gernert C."/>
            <person name="Steffens U.A."/>
            <person name="Heycke N."/>
            <person name="Schmitt S."/>
            <person name="Rinke C."/>
            <person name="Helfrich E.J."/>
            <person name="Brachmann A.O."/>
            <person name="Gurgui C."/>
            <person name="Wakimoto T."/>
            <person name="Kracht M."/>
            <person name="Crusemann M."/>
            <person name="Hentschel U."/>
            <person name="Abe I."/>
            <person name="Matsunaga S."/>
            <person name="Kalinowski J."/>
            <person name="Takeyama H."/>
            <person name="Piel J."/>
        </authorList>
    </citation>
    <scope>NUCLEOTIDE SEQUENCE [LARGE SCALE GENOMIC DNA]</scope>
    <source>
        <strain evidence="2">TSY1</strain>
    </source>
</reference>
<sequence>MYSEKAGQWIQDERIWQAMQTFLFEHQGHALCFDDDETHRAIEDYVEIEWDDLVRVG</sequence>
<evidence type="ECO:0000313" key="1">
    <source>
        <dbReference type="EMBL" id="ETX00298.1"/>
    </source>
</evidence>
<dbReference type="AlphaFoldDB" id="W4LQS1"/>
<keyword evidence="2" id="KW-1185">Reference proteome</keyword>
<dbReference type="HOGENOM" id="CLU_2988055_0_0_7"/>
<proteinExistence type="predicted"/>